<name>A0A9N7VJB3_PLEPL</name>
<reference evidence="2" key="1">
    <citation type="submission" date="2020-03" db="EMBL/GenBank/DDBJ databases">
        <authorList>
            <person name="Weist P."/>
        </authorList>
    </citation>
    <scope>NUCLEOTIDE SEQUENCE</scope>
</reference>
<sequence length="145" mass="16626">MSGPGERRIKLERINELNSGVGNKSLQIQERRYLYWNEEKKRREEEEEEEEERVALQLNTAESSVFTLEYLSADFKAPPLPLPTLLYLSLLTLIHCSRALQFKALRNTHPHTPPLPKKLQPKLFLQPPFLPSSLPPPPPPPPAAE</sequence>
<comment type="caution">
    <text evidence="2">The sequence shown here is derived from an EMBL/GenBank/DDBJ whole genome shotgun (WGS) entry which is preliminary data.</text>
</comment>
<organism evidence="2 3">
    <name type="scientific">Pleuronectes platessa</name>
    <name type="common">European plaice</name>
    <dbReference type="NCBI Taxonomy" id="8262"/>
    <lineage>
        <taxon>Eukaryota</taxon>
        <taxon>Metazoa</taxon>
        <taxon>Chordata</taxon>
        <taxon>Craniata</taxon>
        <taxon>Vertebrata</taxon>
        <taxon>Euteleostomi</taxon>
        <taxon>Actinopterygii</taxon>
        <taxon>Neopterygii</taxon>
        <taxon>Teleostei</taxon>
        <taxon>Neoteleostei</taxon>
        <taxon>Acanthomorphata</taxon>
        <taxon>Carangaria</taxon>
        <taxon>Pleuronectiformes</taxon>
        <taxon>Pleuronectoidei</taxon>
        <taxon>Pleuronectidae</taxon>
        <taxon>Pleuronectes</taxon>
    </lineage>
</organism>
<feature type="region of interest" description="Disordered" evidence="1">
    <location>
        <begin position="111"/>
        <end position="145"/>
    </location>
</feature>
<gene>
    <name evidence="2" type="ORF">PLEPLA_LOCUS37139</name>
</gene>
<proteinExistence type="predicted"/>
<dbReference type="Proteomes" id="UP001153269">
    <property type="component" value="Unassembled WGS sequence"/>
</dbReference>
<keyword evidence="3" id="KW-1185">Reference proteome</keyword>
<evidence type="ECO:0000313" key="3">
    <source>
        <dbReference type="Proteomes" id="UP001153269"/>
    </source>
</evidence>
<feature type="compositionally biased region" description="Pro residues" evidence="1">
    <location>
        <begin position="128"/>
        <end position="145"/>
    </location>
</feature>
<feature type="compositionally biased region" description="Low complexity" evidence="1">
    <location>
        <begin position="117"/>
        <end position="127"/>
    </location>
</feature>
<evidence type="ECO:0000256" key="1">
    <source>
        <dbReference type="SAM" id="MobiDB-lite"/>
    </source>
</evidence>
<accession>A0A9N7VJB3</accession>
<protein>
    <submittedName>
        <fullName evidence="2">Uncharacterized protein</fullName>
    </submittedName>
</protein>
<evidence type="ECO:0000313" key="2">
    <source>
        <dbReference type="EMBL" id="CAB1449456.1"/>
    </source>
</evidence>
<dbReference type="EMBL" id="CADEAL010004016">
    <property type="protein sequence ID" value="CAB1449456.1"/>
    <property type="molecule type" value="Genomic_DNA"/>
</dbReference>
<dbReference type="AlphaFoldDB" id="A0A9N7VJB3"/>